<evidence type="ECO:0000313" key="7">
    <source>
        <dbReference type="Proteomes" id="UP000078397"/>
    </source>
</evidence>
<dbReference type="GO" id="GO:0003677">
    <property type="term" value="F:DNA binding"/>
    <property type="evidence" value="ECO:0007669"/>
    <property type="project" value="UniProtKB-KW"/>
</dbReference>
<evidence type="ECO:0000256" key="4">
    <source>
        <dbReference type="RuleBase" id="RU110713"/>
    </source>
</evidence>
<dbReference type="GeneID" id="28849527"/>
<dbReference type="OrthoDB" id="6407410at2759"/>
<accession>A0A219AQ16</accession>
<gene>
    <name evidence="6" type="ORF">VFPPC_17910</name>
</gene>
<name>A0A219AQ16_METCM</name>
<organism evidence="6 7">
    <name type="scientific">Pochonia chlamydosporia 170</name>
    <dbReference type="NCBI Taxonomy" id="1380566"/>
    <lineage>
        <taxon>Eukaryota</taxon>
        <taxon>Fungi</taxon>
        <taxon>Dikarya</taxon>
        <taxon>Ascomycota</taxon>
        <taxon>Pezizomycotina</taxon>
        <taxon>Sordariomycetes</taxon>
        <taxon>Hypocreomycetidae</taxon>
        <taxon>Hypocreales</taxon>
        <taxon>Clavicipitaceae</taxon>
        <taxon>Pochonia</taxon>
    </lineage>
</organism>
<dbReference type="AlphaFoldDB" id="A0A219AQ16"/>
<comment type="similarity">
    <text evidence="1 4">Belongs to the yippee family.</text>
</comment>
<keyword evidence="2" id="KW-0479">Metal-binding</keyword>
<dbReference type="Proteomes" id="UP000078397">
    <property type="component" value="Unassembled WGS sequence"/>
</dbReference>
<dbReference type="InterPro" id="IPR034751">
    <property type="entry name" value="Yippee"/>
</dbReference>
<evidence type="ECO:0000259" key="5">
    <source>
        <dbReference type="PROSITE" id="PS51792"/>
    </source>
</evidence>
<keyword evidence="7" id="KW-1185">Reference proteome</keyword>
<dbReference type="EMBL" id="LSBJ02000005">
    <property type="protein sequence ID" value="OWT42897.1"/>
    <property type="molecule type" value="Genomic_DNA"/>
</dbReference>
<dbReference type="InterPro" id="IPR039058">
    <property type="entry name" value="Yippee_fam"/>
</dbReference>
<sequence length="113" mass="12788">MDLACTNCKTLLGNERNIESRRFRGHLGKAILITDVVGVKEGELLERNLTTGRHIVRDISCRGCNEVVGWTYVMADEPSEKYKLGKFILEDELLQKVEPSREKNDPTPSLSKL</sequence>
<proteinExistence type="inferred from homology"/>
<evidence type="ECO:0000256" key="3">
    <source>
        <dbReference type="ARBA" id="ARBA00022833"/>
    </source>
</evidence>
<evidence type="ECO:0000313" key="6">
    <source>
        <dbReference type="EMBL" id="OWT42897.1"/>
    </source>
</evidence>
<dbReference type="KEGG" id="pchm:VFPPC_17910"/>
<dbReference type="InterPro" id="IPR004910">
    <property type="entry name" value="Yippee/Mis18/Cereblon"/>
</dbReference>
<dbReference type="PANTHER" id="PTHR13848">
    <property type="entry name" value="PROTEIN YIPPEE-LIKE CG15309-RELATED"/>
    <property type="match status" value="1"/>
</dbReference>
<feature type="domain" description="Yippee" evidence="5">
    <location>
        <begin position="1"/>
        <end position="98"/>
    </location>
</feature>
<keyword evidence="3" id="KW-0862">Zinc</keyword>
<evidence type="ECO:0000256" key="1">
    <source>
        <dbReference type="ARBA" id="ARBA00005613"/>
    </source>
</evidence>
<dbReference type="Pfam" id="PF03226">
    <property type="entry name" value="Yippee-Mis18"/>
    <property type="match status" value="1"/>
</dbReference>
<reference evidence="6 7" key="1">
    <citation type="journal article" date="2016" name="PLoS Pathog.">
        <title>Biosynthesis of antibiotic leucinostatins in bio-control fungus Purpureocillium lilacinum and their inhibition on phytophthora revealed by genome mining.</title>
        <authorList>
            <person name="Wang G."/>
            <person name="Liu Z."/>
            <person name="Lin R."/>
            <person name="Li E."/>
            <person name="Mao Z."/>
            <person name="Ling J."/>
            <person name="Yang Y."/>
            <person name="Yin W.B."/>
            <person name="Xie B."/>
        </authorList>
    </citation>
    <scope>NUCLEOTIDE SEQUENCE [LARGE SCALE GENOMIC DNA]</scope>
    <source>
        <strain evidence="6">170</strain>
    </source>
</reference>
<protein>
    <recommendedName>
        <fullName evidence="4">Protein yippee-like</fullName>
    </recommendedName>
</protein>
<dbReference type="GO" id="GO:0046872">
    <property type="term" value="F:metal ion binding"/>
    <property type="evidence" value="ECO:0007669"/>
    <property type="project" value="UniProtKB-KW"/>
</dbReference>
<comment type="caution">
    <text evidence="6">The sequence shown here is derived from an EMBL/GenBank/DDBJ whole genome shotgun (WGS) entry which is preliminary data.</text>
</comment>
<dbReference type="PROSITE" id="PS51792">
    <property type="entry name" value="YIPPEE"/>
    <property type="match status" value="1"/>
</dbReference>
<dbReference type="RefSeq" id="XP_022285363.1">
    <property type="nucleotide sequence ID" value="XM_022429583.1"/>
</dbReference>
<evidence type="ECO:0000256" key="2">
    <source>
        <dbReference type="ARBA" id="ARBA00022723"/>
    </source>
</evidence>
<dbReference type="STRING" id="1380566.A0A219AQ16"/>